<evidence type="ECO:0000313" key="4">
    <source>
        <dbReference type="EnsemblMetazoa" id="ADAC000727-PA"/>
    </source>
</evidence>
<feature type="region of interest" description="Disordered" evidence="1">
    <location>
        <begin position="291"/>
        <end position="330"/>
    </location>
</feature>
<dbReference type="OMA" id="WLQDEFF"/>
<reference evidence="3 5" key="1">
    <citation type="journal article" date="2010" name="BMC Genomics">
        <title>Combination of measures distinguishes pre-miRNAs from other stem-loops in the genome of the newly sequenced Anopheles darlingi.</title>
        <authorList>
            <person name="Mendes N.D."/>
            <person name="Freitas A.T."/>
            <person name="Vasconcelos A.T."/>
            <person name="Sagot M.F."/>
        </authorList>
    </citation>
    <scope>NUCLEOTIDE SEQUENCE</scope>
</reference>
<protein>
    <submittedName>
        <fullName evidence="3">Transcript 48</fullName>
    </submittedName>
</protein>
<dbReference type="VEuPathDB" id="VectorBase:ADAC000727"/>
<evidence type="ECO:0000313" key="3">
    <source>
        <dbReference type="EMBL" id="ETN67479.1"/>
    </source>
</evidence>
<dbReference type="eggNOG" id="ENOG502SA99">
    <property type="taxonomic scope" value="Eukaryota"/>
</dbReference>
<feature type="transmembrane region" description="Helical" evidence="2">
    <location>
        <begin position="119"/>
        <end position="144"/>
    </location>
</feature>
<dbReference type="FunCoup" id="W5JWR2">
    <property type="interactions" value="48"/>
</dbReference>
<keyword evidence="2" id="KW-0472">Membrane</keyword>
<dbReference type="Proteomes" id="UP000000673">
    <property type="component" value="Unassembled WGS sequence"/>
</dbReference>
<reference evidence="4" key="4">
    <citation type="submission" date="2015-06" db="UniProtKB">
        <authorList>
            <consortium name="EnsemblMetazoa"/>
        </authorList>
    </citation>
    <scope>IDENTIFICATION</scope>
</reference>
<dbReference type="InterPro" id="IPR006212">
    <property type="entry name" value="Furin_repeat"/>
</dbReference>
<accession>W5JWR2</accession>
<gene>
    <name evidence="3" type="ORF">AND_000727</name>
</gene>
<feature type="compositionally biased region" description="Basic and acidic residues" evidence="1">
    <location>
        <begin position="297"/>
        <end position="325"/>
    </location>
</feature>
<evidence type="ECO:0000313" key="5">
    <source>
        <dbReference type="Proteomes" id="UP000000673"/>
    </source>
</evidence>
<keyword evidence="5" id="KW-1185">Reference proteome</keyword>
<evidence type="ECO:0000256" key="2">
    <source>
        <dbReference type="SAM" id="Phobius"/>
    </source>
</evidence>
<dbReference type="SUPFAM" id="SSF57184">
    <property type="entry name" value="Growth factor receptor domain"/>
    <property type="match status" value="1"/>
</dbReference>
<proteinExistence type="predicted"/>
<reference evidence="3" key="3">
    <citation type="journal article" date="2013" name="Nucleic Acids Res.">
        <title>The genome of Anopheles darlingi, the main neotropical malaria vector.</title>
        <authorList>
            <person name="Marinotti O."/>
            <person name="Cerqueira G.C."/>
            <person name="de Almeida L.G."/>
            <person name="Ferro M.I."/>
            <person name="Loreto E.L."/>
            <person name="Zaha A."/>
            <person name="Teixeira S.M."/>
            <person name="Wespiser A.R."/>
            <person name="Almeida E Silva A."/>
            <person name="Schlindwein A.D."/>
            <person name="Pacheco A.C."/>
            <person name="Silva A.L."/>
            <person name="Graveley B.R."/>
            <person name="Walenz B.P."/>
            <person name="Lima Bde A."/>
            <person name="Ribeiro C.A."/>
            <person name="Nunes-Silva C.G."/>
            <person name="de Carvalho C.R."/>
            <person name="Soares C.M."/>
            <person name="de Menezes C.B."/>
            <person name="Matiolli C."/>
            <person name="Caffrey D."/>
            <person name="Araujo D.A."/>
            <person name="de Oliveira D.M."/>
            <person name="Golenbock D."/>
            <person name="Grisard E.C."/>
            <person name="Fantinatti-Garboggini F."/>
            <person name="de Carvalho F.M."/>
            <person name="Barcellos F.G."/>
            <person name="Prosdocimi F."/>
            <person name="May G."/>
            <person name="Azevedo Junior G.M."/>
            <person name="Guimaraes G.M."/>
            <person name="Goldman G.H."/>
            <person name="Padilha I.Q."/>
            <person name="Batista Jda S."/>
            <person name="Ferro J.A."/>
            <person name="Ribeiro J.M."/>
            <person name="Fietto J.L."/>
            <person name="Dabbas K.M."/>
            <person name="Cerdeira L."/>
            <person name="Agnez-Lima L.F."/>
            <person name="Brocchi M."/>
            <person name="de Carvalho M.O."/>
            <person name="Teixeira Mde M."/>
            <person name="Diniz Maia Mde M."/>
            <person name="Goldman M.H."/>
            <person name="Cruz Schneider M.P."/>
            <person name="Felipe M.S."/>
            <person name="Hungria M."/>
            <person name="Nicolas M.F."/>
            <person name="Pereira M."/>
            <person name="Montes M.A."/>
            <person name="Cantao M.E."/>
            <person name="Vincentz M."/>
            <person name="Rafael M.S."/>
            <person name="Silverman N."/>
            <person name="Stoco P.H."/>
            <person name="Souza R.C."/>
            <person name="Vicentini R."/>
            <person name="Gazzinelli R.T."/>
            <person name="Neves Rde O."/>
            <person name="Silva R."/>
            <person name="Astolfi-Filho S."/>
            <person name="Maciel T.E."/>
            <person name="Urmenyi T.P."/>
            <person name="Tadei W.P."/>
            <person name="Camargo E.P."/>
            <person name="de Vasconcelos A.T."/>
        </authorList>
    </citation>
    <scope>NUCLEOTIDE SEQUENCE</scope>
</reference>
<organism evidence="3">
    <name type="scientific">Anopheles darlingi</name>
    <name type="common">Mosquito</name>
    <dbReference type="NCBI Taxonomy" id="43151"/>
    <lineage>
        <taxon>Eukaryota</taxon>
        <taxon>Metazoa</taxon>
        <taxon>Ecdysozoa</taxon>
        <taxon>Arthropoda</taxon>
        <taxon>Hexapoda</taxon>
        <taxon>Insecta</taxon>
        <taxon>Pterygota</taxon>
        <taxon>Neoptera</taxon>
        <taxon>Endopterygota</taxon>
        <taxon>Diptera</taxon>
        <taxon>Nematocera</taxon>
        <taxon>Culicoidea</taxon>
        <taxon>Culicidae</taxon>
        <taxon>Anophelinae</taxon>
        <taxon>Anopheles</taxon>
    </lineage>
</organism>
<feature type="transmembrane region" description="Helical" evidence="2">
    <location>
        <begin position="12"/>
        <end position="31"/>
    </location>
</feature>
<dbReference type="HOGENOM" id="CLU_056245_0_0_1"/>
<dbReference type="STRING" id="43151.W5JWR2"/>
<keyword evidence="2" id="KW-0812">Transmembrane</keyword>
<feature type="compositionally biased region" description="Low complexity" evidence="1">
    <location>
        <begin position="366"/>
        <end position="376"/>
    </location>
</feature>
<feature type="region of interest" description="Disordered" evidence="1">
    <location>
        <begin position="361"/>
        <end position="384"/>
    </location>
</feature>
<name>W5JWR2_ANODA</name>
<dbReference type="EnsemblMetazoa" id="ADAC000727-RA">
    <property type="protein sequence ID" value="ADAC000727-PA"/>
    <property type="gene ID" value="ADAC000727"/>
</dbReference>
<evidence type="ECO:0000256" key="1">
    <source>
        <dbReference type="SAM" id="MobiDB-lite"/>
    </source>
</evidence>
<dbReference type="EMBL" id="ADMH02000180">
    <property type="protein sequence ID" value="ETN67479.1"/>
    <property type="molecule type" value="Genomic_DNA"/>
</dbReference>
<sequence>MSVNDLKKDHHLTIGQIVLHGMLSGFVSTVLQLHHLTEHQQQQPAAATAADRYHHPDCSRFHEQCIRCTDTACIKCTELLRLDTGECLTDCPSGYAAQWSTTSEVMGRVCYPVGMSGSLLAAVAGIAAGAILCVMLIVSAMAILRRRQKRKKYRESFIDENIDRLEFLRQLEELRPQAEYFLQMLNDTRRQIRKLHHSGDSAGAATYHPVVRDLAKILILLNKPIELINAPPHDWQRLYVWAERVLDRYKPELAQLIEFLQQPSAAVPSPSASDPRLASSDHSTFKAAYQHLQQDPRQGRDAVDDGGTNERDLSPRLSRKNERNLLDQPELIQLQKHRTLPTMQTTHHFLGSLISLHEFDERSSHTTDTSSNHHSTGGNNPFDDTFDHVRTYLSTSGMNDSSLWLQDEFFKLGFRPQDEITTEL</sequence>
<keyword evidence="2" id="KW-1133">Transmembrane helix</keyword>
<dbReference type="AlphaFoldDB" id="W5JWR2"/>
<dbReference type="InterPro" id="IPR009030">
    <property type="entry name" value="Growth_fac_rcpt_cys_sf"/>
</dbReference>
<dbReference type="CDD" id="cd00064">
    <property type="entry name" value="FU"/>
    <property type="match status" value="1"/>
</dbReference>
<reference evidence="3" key="2">
    <citation type="submission" date="2010-05" db="EMBL/GenBank/DDBJ databases">
        <authorList>
            <person name="Almeida L.G."/>
            <person name="Nicolas M.F."/>
            <person name="Souza R.C."/>
            <person name="Vasconcelos A.T.R."/>
        </authorList>
    </citation>
    <scope>NUCLEOTIDE SEQUENCE</scope>
</reference>
<dbReference type="VEuPathDB" id="VectorBase:ADAR2_008338"/>
<dbReference type="Gene3D" id="2.10.220.10">
    <property type="entry name" value="Hormone Receptor, Insulin-like Growth Factor Receptor 1, Chain A, domain 2"/>
    <property type="match status" value="1"/>
</dbReference>